<dbReference type="Gene3D" id="3.10.100.10">
    <property type="entry name" value="Mannose-Binding Protein A, subunit A"/>
    <property type="match status" value="1"/>
</dbReference>
<dbReference type="VEuPathDB" id="VectorBase:CPIJ001323"/>
<dbReference type="AlphaFoldDB" id="B0W317"/>
<evidence type="ECO:0000313" key="4">
    <source>
        <dbReference type="EnsemblMetazoa" id="CPIJ001323-PA"/>
    </source>
</evidence>
<evidence type="ECO:0000313" key="5">
    <source>
        <dbReference type="Proteomes" id="UP000002320"/>
    </source>
</evidence>
<evidence type="ECO:0000256" key="1">
    <source>
        <dbReference type="SAM" id="SignalP"/>
    </source>
</evidence>
<reference evidence="3" key="1">
    <citation type="submission" date="2007-03" db="EMBL/GenBank/DDBJ databases">
        <title>Annotation of Culex pipiens quinquefasciatus.</title>
        <authorList>
            <consortium name="The Broad Institute Genome Sequencing Platform"/>
            <person name="Atkinson P.W."/>
            <person name="Hemingway J."/>
            <person name="Christensen B.M."/>
            <person name="Higgs S."/>
            <person name="Kodira C."/>
            <person name="Hannick L."/>
            <person name="Megy K."/>
            <person name="O'Leary S."/>
            <person name="Pearson M."/>
            <person name="Haas B.J."/>
            <person name="Mauceli E."/>
            <person name="Wortman J.R."/>
            <person name="Lee N.H."/>
            <person name="Guigo R."/>
            <person name="Stanke M."/>
            <person name="Alvarado L."/>
            <person name="Amedeo P."/>
            <person name="Antoine C.H."/>
            <person name="Arensburger P."/>
            <person name="Bidwell S.L."/>
            <person name="Crawford M."/>
            <person name="Camaro F."/>
            <person name="Devon K."/>
            <person name="Engels R."/>
            <person name="Hammond M."/>
            <person name="Howarth C."/>
            <person name="Koehrsen M."/>
            <person name="Lawson D."/>
            <person name="Montgomery P."/>
            <person name="Nene V."/>
            <person name="Nusbaum C."/>
            <person name="Puiu D."/>
            <person name="Romero-Severson J."/>
            <person name="Severson D.W."/>
            <person name="Shumway M."/>
            <person name="Sisk P."/>
            <person name="Stolte C."/>
            <person name="Zeng Q."/>
            <person name="Eisenstadt E."/>
            <person name="Fraser-Liggett C."/>
            <person name="Strausberg R."/>
            <person name="Galagan J."/>
            <person name="Birren B."/>
            <person name="Collins F.H."/>
        </authorList>
    </citation>
    <scope>NUCLEOTIDE SEQUENCE [LARGE SCALE GENOMIC DNA]</scope>
    <source>
        <strain evidence="3">JHB</strain>
    </source>
</reference>
<name>B0W317_CULQU</name>
<dbReference type="STRING" id="7176.B0W317"/>
<organism>
    <name type="scientific">Culex quinquefasciatus</name>
    <name type="common">Southern house mosquito</name>
    <name type="synonym">Culex pungens</name>
    <dbReference type="NCBI Taxonomy" id="7176"/>
    <lineage>
        <taxon>Eukaryota</taxon>
        <taxon>Metazoa</taxon>
        <taxon>Ecdysozoa</taxon>
        <taxon>Arthropoda</taxon>
        <taxon>Hexapoda</taxon>
        <taxon>Insecta</taxon>
        <taxon>Pterygota</taxon>
        <taxon>Neoptera</taxon>
        <taxon>Endopterygota</taxon>
        <taxon>Diptera</taxon>
        <taxon>Nematocera</taxon>
        <taxon>Culicoidea</taxon>
        <taxon>Culicidae</taxon>
        <taxon>Culicinae</taxon>
        <taxon>Culicini</taxon>
        <taxon>Culex</taxon>
        <taxon>Culex</taxon>
    </lineage>
</organism>
<dbReference type="InterPro" id="IPR050111">
    <property type="entry name" value="C-type_lectin/snaclec_domain"/>
</dbReference>
<dbReference type="OrthoDB" id="7747825at2759"/>
<accession>B0W317</accession>
<protein>
    <submittedName>
        <fullName evidence="3">Galactose-specific C-type lectin</fullName>
    </submittedName>
</protein>
<dbReference type="PROSITE" id="PS50041">
    <property type="entry name" value="C_TYPE_LECTIN_2"/>
    <property type="match status" value="1"/>
</dbReference>
<dbReference type="VEuPathDB" id="VectorBase:CQUJHB001838"/>
<dbReference type="SUPFAM" id="SSF56436">
    <property type="entry name" value="C-type lectin-like"/>
    <property type="match status" value="1"/>
</dbReference>
<feature type="signal peptide" evidence="1">
    <location>
        <begin position="1"/>
        <end position="23"/>
    </location>
</feature>
<feature type="domain" description="C-type lectin" evidence="2">
    <location>
        <begin position="25"/>
        <end position="126"/>
    </location>
</feature>
<dbReference type="Pfam" id="PF00059">
    <property type="entry name" value="Lectin_C"/>
    <property type="match status" value="1"/>
</dbReference>
<dbReference type="InterPro" id="IPR001304">
    <property type="entry name" value="C-type_lectin-like"/>
</dbReference>
<dbReference type="OMA" id="HYFACEN"/>
<dbReference type="Proteomes" id="UP000002320">
    <property type="component" value="Unassembled WGS sequence"/>
</dbReference>
<dbReference type="FunCoup" id="B0W317">
    <property type="interactions" value="5"/>
</dbReference>
<dbReference type="EMBL" id="DS231830">
    <property type="protein sequence ID" value="EDS30725.1"/>
    <property type="molecule type" value="Genomic_DNA"/>
</dbReference>
<dbReference type="EnsemblMetazoa" id="CPIJ001323-RA">
    <property type="protein sequence ID" value="CPIJ001323-PA"/>
    <property type="gene ID" value="CPIJ001323"/>
</dbReference>
<dbReference type="InParanoid" id="B0W317"/>
<proteinExistence type="predicted"/>
<keyword evidence="3" id="KW-0430">Lectin</keyword>
<keyword evidence="1" id="KW-0732">Signal</keyword>
<reference evidence="4" key="2">
    <citation type="submission" date="2021-02" db="UniProtKB">
        <authorList>
            <consortium name="EnsemblMetazoa"/>
        </authorList>
    </citation>
    <scope>IDENTIFICATION</scope>
    <source>
        <strain evidence="4">JHB</strain>
    </source>
</reference>
<sequence length="136" mass="15712">MSKLVLLFLIVAAFHSSAQQARSSSWFKANEYCNYLGMRLAIISSQEDQAKLIEVLKSTDQYGTEEGNFHWVATGTRLQFTRWHPHQPDNGIGAEHCLELRYIPSEGWDWHWNDRGCSTSHYFACENVEGREIVLF</sequence>
<dbReference type="KEGG" id="cqu:CpipJ_CPIJ001323"/>
<evidence type="ECO:0000313" key="3">
    <source>
        <dbReference type="EMBL" id="EDS30725.1"/>
    </source>
</evidence>
<gene>
    <name evidence="4" type="primary">6032516</name>
    <name evidence="3" type="ORF">CpipJ_CPIJ001323</name>
</gene>
<dbReference type="SMART" id="SM00034">
    <property type="entry name" value="CLECT"/>
    <property type="match status" value="1"/>
</dbReference>
<dbReference type="PANTHER" id="PTHR22803">
    <property type="entry name" value="MANNOSE, PHOSPHOLIPASE, LECTIN RECEPTOR RELATED"/>
    <property type="match status" value="1"/>
</dbReference>
<dbReference type="HOGENOM" id="CLU_049894_10_0_1"/>
<dbReference type="InterPro" id="IPR016187">
    <property type="entry name" value="CTDL_fold"/>
</dbReference>
<dbReference type="InterPro" id="IPR016186">
    <property type="entry name" value="C-type_lectin-like/link_sf"/>
</dbReference>
<dbReference type="eggNOG" id="KOG4297">
    <property type="taxonomic scope" value="Eukaryota"/>
</dbReference>
<dbReference type="GO" id="GO:0030246">
    <property type="term" value="F:carbohydrate binding"/>
    <property type="evidence" value="ECO:0007669"/>
    <property type="project" value="UniProtKB-KW"/>
</dbReference>
<feature type="chain" id="PRO_5011407359" evidence="1">
    <location>
        <begin position="24"/>
        <end position="136"/>
    </location>
</feature>
<keyword evidence="5" id="KW-1185">Reference proteome</keyword>
<evidence type="ECO:0000259" key="2">
    <source>
        <dbReference type="PROSITE" id="PS50041"/>
    </source>
</evidence>